<dbReference type="CDD" id="cd00130">
    <property type="entry name" value="PAS"/>
    <property type="match status" value="1"/>
</dbReference>
<evidence type="ECO:0000259" key="5">
    <source>
        <dbReference type="PROSITE" id="PS50887"/>
    </source>
</evidence>
<dbReference type="InterPro" id="IPR000160">
    <property type="entry name" value="GGDEF_dom"/>
</dbReference>
<evidence type="ECO:0000259" key="4">
    <source>
        <dbReference type="PROSITE" id="PS50113"/>
    </source>
</evidence>
<dbReference type="GO" id="GO:0043709">
    <property type="term" value="P:cell adhesion involved in single-species biofilm formation"/>
    <property type="evidence" value="ECO:0007669"/>
    <property type="project" value="TreeGrafter"/>
</dbReference>
<dbReference type="PANTHER" id="PTHR45138:SF9">
    <property type="entry name" value="DIGUANYLATE CYCLASE DGCM-RELATED"/>
    <property type="match status" value="1"/>
</dbReference>
<protein>
    <recommendedName>
        <fullName evidence="1">diguanylate cyclase</fullName>
        <ecNumber evidence="1">2.7.7.65</ecNumber>
    </recommendedName>
</protein>
<name>A0A1Y6EET2_9SPHN</name>
<dbReference type="SMART" id="SM00267">
    <property type="entry name" value="GGDEF"/>
    <property type="match status" value="1"/>
</dbReference>
<dbReference type="OrthoDB" id="9812260at2"/>
<dbReference type="InterPro" id="IPR050469">
    <property type="entry name" value="Diguanylate_Cyclase"/>
</dbReference>
<dbReference type="PROSITE" id="PS50887">
    <property type="entry name" value="GGDEF"/>
    <property type="match status" value="1"/>
</dbReference>
<dbReference type="RefSeq" id="WP_086436216.1">
    <property type="nucleotide sequence ID" value="NZ_FXWG01000001.1"/>
</dbReference>
<dbReference type="GO" id="GO:0005886">
    <property type="term" value="C:plasma membrane"/>
    <property type="evidence" value="ECO:0007669"/>
    <property type="project" value="TreeGrafter"/>
</dbReference>
<feature type="transmembrane region" description="Helical" evidence="3">
    <location>
        <begin position="6"/>
        <end position="29"/>
    </location>
</feature>
<evidence type="ECO:0000313" key="6">
    <source>
        <dbReference type="EMBL" id="SMQ59122.1"/>
    </source>
</evidence>
<dbReference type="InterPro" id="IPR043128">
    <property type="entry name" value="Rev_trsase/Diguanyl_cyclase"/>
</dbReference>
<comment type="catalytic activity">
    <reaction evidence="2">
        <text>2 GTP = 3',3'-c-di-GMP + 2 diphosphate</text>
        <dbReference type="Rhea" id="RHEA:24898"/>
        <dbReference type="ChEBI" id="CHEBI:33019"/>
        <dbReference type="ChEBI" id="CHEBI:37565"/>
        <dbReference type="ChEBI" id="CHEBI:58805"/>
        <dbReference type="EC" id="2.7.7.65"/>
    </reaction>
</comment>
<dbReference type="CDD" id="cd01949">
    <property type="entry name" value="GGDEF"/>
    <property type="match status" value="1"/>
</dbReference>
<sequence>MIEGVYTSVLLVIAGALALGFAILAARLFHALGRHRRVHNLASALARRRARRLSETLRLFRMAEQIADLGVWQYYPDEDRQEWSDGMKRLFGVDPGEILVDGDVETLLAANDVDLVELVSEDARTGEPSVLDFSILRLDGQQRELTLNALRLPAREGGEARVVAVLMDVTDQRRRERSLRKSREIALLEAQRAKEMAETDALTGIANRRRVMVQLDRLVMQSRREGTPLSLIAFDVDHFKRVNDTYGHLAGDEVLRRIAAITREQVREGDIVGRMGGEEFVWVLPGANLELARVAADRLRLAIAAGSASGEVPPVTVSIGIASALSGDTGLSLFGRADEALYDAKNAGRNTVRMAA</sequence>
<dbReference type="GO" id="GO:1902201">
    <property type="term" value="P:negative regulation of bacterial-type flagellum-dependent cell motility"/>
    <property type="evidence" value="ECO:0007669"/>
    <property type="project" value="TreeGrafter"/>
</dbReference>
<feature type="domain" description="PAC" evidence="4">
    <location>
        <begin position="129"/>
        <end position="181"/>
    </location>
</feature>
<dbReference type="InterPro" id="IPR029787">
    <property type="entry name" value="Nucleotide_cyclase"/>
</dbReference>
<reference evidence="7" key="1">
    <citation type="submission" date="2017-04" db="EMBL/GenBank/DDBJ databases">
        <authorList>
            <person name="Varghese N."/>
            <person name="Submissions S."/>
        </authorList>
    </citation>
    <scope>NUCLEOTIDE SEQUENCE [LARGE SCALE GENOMIC DNA]</scope>
</reference>
<accession>A0A1Y6EET2</accession>
<dbReference type="InterPro" id="IPR000700">
    <property type="entry name" value="PAS-assoc_C"/>
</dbReference>
<gene>
    <name evidence="6" type="ORF">SAMN06297468_0238</name>
</gene>
<proteinExistence type="predicted"/>
<dbReference type="SUPFAM" id="SSF55073">
    <property type="entry name" value="Nucleotide cyclase"/>
    <property type="match status" value="1"/>
</dbReference>
<dbReference type="PROSITE" id="PS50113">
    <property type="entry name" value="PAC"/>
    <property type="match status" value="1"/>
</dbReference>
<dbReference type="Proteomes" id="UP000194420">
    <property type="component" value="Unassembled WGS sequence"/>
</dbReference>
<feature type="domain" description="GGDEF" evidence="5">
    <location>
        <begin position="227"/>
        <end position="356"/>
    </location>
</feature>
<dbReference type="EMBL" id="FXWG01000001">
    <property type="protein sequence ID" value="SMQ59122.1"/>
    <property type="molecule type" value="Genomic_DNA"/>
</dbReference>
<dbReference type="Pfam" id="PF00990">
    <property type="entry name" value="GGDEF"/>
    <property type="match status" value="1"/>
</dbReference>
<keyword evidence="3" id="KW-0812">Transmembrane</keyword>
<dbReference type="GO" id="GO:0052621">
    <property type="term" value="F:diguanylate cyclase activity"/>
    <property type="evidence" value="ECO:0007669"/>
    <property type="project" value="UniProtKB-EC"/>
</dbReference>
<evidence type="ECO:0000256" key="2">
    <source>
        <dbReference type="ARBA" id="ARBA00034247"/>
    </source>
</evidence>
<dbReference type="Gene3D" id="3.30.70.270">
    <property type="match status" value="1"/>
</dbReference>
<dbReference type="InterPro" id="IPR035965">
    <property type="entry name" value="PAS-like_dom_sf"/>
</dbReference>
<dbReference type="NCBIfam" id="TIGR00254">
    <property type="entry name" value="GGDEF"/>
    <property type="match status" value="1"/>
</dbReference>
<evidence type="ECO:0000256" key="1">
    <source>
        <dbReference type="ARBA" id="ARBA00012528"/>
    </source>
</evidence>
<dbReference type="AlphaFoldDB" id="A0A1Y6EET2"/>
<dbReference type="PANTHER" id="PTHR45138">
    <property type="entry name" value="REGULATORY COMPONENTS OF SENSORY TRANSDUCTION SYSTEM"/>
    <property type="match status" value="1"/>
</dbReference>
<evidence type="ECO:0000256" key="3">
    <source>
        <dbReference type="SAM" id="Phobius"/>
    </source>
</evidence>
<dbReference type="EC" id="2.7.7.65" evidence="1"/>
<dbReference type="Gene3D" id="3.30.450.20">
    <property type="entry name" value="PAS domain"/>
    <property type="match status" value="1"/>
</dbReference>
<keyword evidence="3" id="KW-1133">Transmembrane helix</keyword>
<organism evidence="6 7">
    <name type="scientific">Altererythrobacter xiamenensis</name>
    <dbReference type="NCBI Taxonomy" id="1316679"/>
    <lineage>
        <taxon>Bacteria</taxon>
        <taxon>Pseudomonadati</taxon>
        <taxon>Pseudomonadota</taxon>
        <taxon>Alphaproteobacteria</taxon>
        <taxon>Sphingomonadales</taxon>
        <taxon>Erythrobacteraceae</taxon>
        <taxon>Altererythrobacter</taxon>
    </lineage>
</organism>
<dbReference type="NCBIfam" id="TIGR00229">
    <property type="entry name" value="sensory_box"/>
    <property type="match status" value="1"/>
</dbReference>
<evidence type="ECO:0000313" key="7">
    <source>
        <dbReference type="Proteomes" id="UP000194420"/>
    </source>
</evidence>
<keyword evidence="7" id="KW-1185">Reference proteome</keyword>
<keyword evidence="3" id="KW-0472">Membrane</keyword>
<dbReference type="FunFam" id="3.30.70.270:FF:000001">
    <property type="entry name" value="Diguanylate cyclase domain protein"/>
    <property type="match status" value="1"/>
</dbReference>
<dbReference type="SUPFAM" id="SSF55785">
    <property type="entry name" value="PYP-like sensor domain (PAS domain)"/>
    <property type="match status" value="1"/>
</dbReference>
<dbReference type="InterPro" id="IPR000014">
    <property type="entry name" value="PAS"/>
</dbReference>